<dbReference type="AlphaFoldDB" id="A0A1D1ZQZ6"/>
<dbReference type="Gene3D" id="3.40.50.300">
    <property type="entry name" value="P-loop containing nucleotide triphosphate hydrolases"/>
    <property type="match status" value="1"/>
</dbReference>
<dbReference type="PIRSF" id="PIRSF005814">
    <property type="entry name" value="MutS_YshD"/>
    <property type="match status" value="1"/>
</dbReference>
<evidence type="ECO:0000256" key="1">
    <source>
        <dbReference type="ARBA" id="ARBA00022741"/>
    </source>
</evidence>
<keyword evidence="3" id="KW-0238">DNA-binding</keyword>
<dbReference type="SUPFAM" id="SSF52540">
    <property type="entry name" value="P-loop containing nucleoside triphosphate hydrolases"/>
    <property type="match status" value="1"/>
</dbReference>
<dbReference type="InterPro" id="IPR005747">
    <property type="entry name" value="MutS2"/>
</dbReference>
<dbReference type="GO" id="GO:0140664">
    <property type="term" value="F:ATP-dependent DNA damage sensor activity"/>
    <property type="evidence" value="ECO:0007669"/>
    <property type="project" value="InterPro"/>
</dbReference>
<dbReference type="GO" id="GO:0004519">
    <property type="term" value="F:endonuclease activity"/>
    <property type="evidence" value="ECO:0007669"/>
    <property type="project" value="InterPro"/>
</dbReference>
<dbReference type="InterPro" id="IPR000432">
    <property type="entry name" value="DNA_mismatch_repair_MutS_C"/>
</dbReference>
<dbReference type="InterPro" id="IPR036187">
    <property type="entry name" value="DNA_mismatch_repair_MutS_sf"/>
</dbReference>
<dbReference type="EMBL" id="GDKF01009226">
    <property type="protein sequence ID" value="JAT69396.1"/>
    <property type="molecule type" value="Transcribed_RNA"/>
</dbReference>
<keyword evidence="2" id="KW-0067">ATP-binding</keyword>
<proteinExistence type="predicted"/>
<evidence type="ECO:0000256" key="4">
    <source>
        <dbReference type="SAM" id="Coils"/>
    </source>
</evidence>
<evidence type="ECO:0000256" key="3">
    <source>
        <dbReference type="ARBA" id="ARBA00023125"/>
    </source>
</evidence>
<evidence type="ECO:0000313" key="7">
    <source>
        <dbReference type="EMBL" id="JAT69396.1"/>
    </source>
</evidence>
<organism evidence="7">
    <name type="scientific">Auxenochlorella protothecoides</name>
    <name type="common">Green microalga</name>
    <name type="synonym">Chlorella protothecoides</name>
    <dbReference type="NCBI Taxonomy" id="3075"/>
    <lineage>
        <taxon>Eukaryota</taxon>
        <taxon>Viridiplantae</taxon>
        <taxon>Chlorophyta</taxon>
        <taxon>core chlorophytes</taxon>
        <taxon>Trebouxiophyceae</taxon>
        <taxon>Chlorellales</taxon>
        <taxon>Chlorellaceae</taxon>
        <taxon>Auxenochlorella</taxon>
    </lineage>
</organism>
<feature type="coiled-coil region" evidence="4">
    <location>
        <begin position="646"/>
        <end position="680"/>
    </location>
</feature>
<dbReference type="GO" id="GO:0005524">
    <property type="term" value="F:ATP binding"/>
    <property type="evidence" value="ECO:0007669"/>
    <property type="project" value="UniProtKB-KW"/>
</dbReference>
<reference evidence="7" key="1">
    <citation type="submission" date="2015-08" db="EMBL/GenBank/DDBJ databases">
        <authorList>
            <person name="Babu N.S."/>
            <person name="Beckwith C.J."/>
            <person name="Beseler K.G."/>
            <person name="Brison A."/>
            <person name="Carone J.V."/>
            <person name="Caskin T.P."/>
            <person name="Diamond M."/>
            <person name="Durham M.E."/>
            <person name="Foxe J.M."/>
            <person name="Go M."/>
            <person name="Henderson B.A."/>
            <person name="Jones I.B."/>
            <person name="McGettigan J.A."/>
            <person name="Micheletti S.J."/>
            <person name="Nasrallah M.E."/>
            <person name="Ortiz D."/>
            <person name="Piller C.R."/>
            <person name="Privatt S.R."/>
            <person name="Schneider S.L."/>
            <person name="Sharp S."/>
            <person name="Smith T.C."/>
            <person name="Stanton J.D."/>
            <person name="Ullery H.E."/>
            <person name="Wilson R.J."/>
            <person name="Serrano M.G."/>
            <person name="Buck G."/>
            <person name="Lee V."/>
            <person name="Wang Y."/>
            <person name="Carvalho R."/>
            <person name="Voegtly L."/>
            <person name="Shi R."/>
            <person name="Duckworth R."/>
            <person name="Johnson A."/>
            <person name="Loviza R."/>
            <person name="Walstead R."/>
            <person name="Shah Z."/>
            <person name="Kiflezghi M."/>
            <person name="Wade K."/>
            <person name="Ball S.L."/>
            <person name="Bradley K.W."/>
            <person name="Asai D.J."/>
            <person name="Bowman C.A."/>
            <person name="Russell D.A."/>
            <person name="Pope W.H."/>
            <person name="Jacobs-Sera D."/>
            <person name="Hendrix R.W."/>
            <person name="Hatfull G.F."/>
        </authorList>
    </citation>
    <scope>NUCLEOTIDE SEQUENCE</scope>
</reference>
<accession>A0A1D1ZQZ6</accession>
<evidence type="ECO:0000259" key="6">
    <source>
        <dbReference type="SMART" id="SM00534"/>
    </source>
</evidence>
<keyword evidence="1" id="KW-0547">Nucleotide-binding</keyword>
<gene>
    <name evidence="7" type="ORF">g.13089</name>
</gene>
<sequence length="804" mass="85482">MYSTCEYASACSRHAPCWLLPRLASLQVWQSPTGHYRTNAHAPPSTTRLKNRFHPSSKLRRVESRCKAQMQESSHVPLGMDAAGWRATLAQLGWHELCNEVSEHAQTELGMQACRRLLPTLGDAEASQGLLTLTAALTAAEQSHGAQIELGSMRSVDAARALQRADQGGQLRTRDLLAILSVVEVAASTCRRVSSLLEKLDGQKAAREVMPLAPFQDLLEVGPDVLSFRKEVLRCLDEDASIRAQASPDVARCRQTVASLRLRAQRALASSGEVSEWNGRFCLALNPADPIPSGSILLGGASGGGLQYHEPPVALRLNNALAAALGELNTAENAVLWRLSEGAQACHTPLAGLLHQLVELDTAVAKERFGWWIDGHVPGLVGLATALELRRLRHPLLVAAHLRGKAQAAKSRRRLAGPRRGSQGVESNLSPPALPIPPAPVPIDVLLPKGVRAVVITGPNTGGKTAALTAAGLSVLSCLAGIPVSTSVPARIPAYSAVLADIGDNQSLGASLSTFSGHLARIQAVRKACTGRELVLLDEVGTGTDPTEGSALGAAVLQTLARGGKGGAALVLATTHHQSLTGLKYEDPVFENASVEIDASTLRPRYQLAWGIPGRSHALAIAERSCLPDAVVGGARATLGKASLTAEGMVAEMERLRREVETARARAGEEERAAADLRRRSAACRASTVARETAAARQAQTSRAGVIDRALAELALVQKDQQAAKAERGRKEAALREAAAIAQERASRAERRAAWRPAVGEEVRVARLGIVARVLAVDAARKKVKLHTRLGRVEARMDELDFVD</sequence>
<dbReference type="PANTHER" id="PTHR48466">
    <property type="entry name" value="OS10G0509000 PROTEIN-RELATED"/>
    <property type="match status" value="1"/>
</dbReference>
<dbReference type="Pfam" id="PF00488">
    <property type="entry name" value="MutS_V"/>
    <property type="match status" value="1"/>
</dbReference>
<evidence type="ECO:0000256" key="2">
    <source>
        <dbReference type="ARBA" id="ARBA00022840"/>
    </source>
</evidence>
<evidence type="ECO:0000256" key="5">
    <source>
        <dbReference type="SAM" id="MobiDB-lite"/>
    </source>
</evidence>
<dbReference type="GO" id="GO:0030983">
    <property type="term" value="F:mismatched DNA binding"/>
    <property type="evidence" value="ECO:0007669"/>
    <property type="project" value="InterPro"/>
</dbReference>
<feature type="region of interest" description="Disordered" evidence="5">
    <location>
        <begin position="408"/>
        <end position="433"/>
    </location>
</feature>
<dbReference type="InterPro" id="IPR027417">
    <property type="entry name" value="P-loop_NTPase"/>
</dbReference>
<feature type="domain" description="DNA mismatch repair proteins mutS family" evidence="6">
    <location>
        <begin position="451"/>
        <end position="640"/>
    </location>
</feature>
<feature type="coiled-coil region" evidence="4">
    <location>
        <begin position="707"/>
        <end position="752"/>
    </location>
</feature>
<keyword evidence="4" id="KW-0175">Coiled coil</keyword>
<dbReference type="GO" id="GO:0045910">
    <property type="term" value="P:negative regulation of DNA recombination"/>
    <property type="evidence" value="ECO:0007669"/>
    <property type="project" value="InterPro"/>
</dbReference>
<dbReference type="GO" id="GO:0006298">
    <property type="term" value="P:mismatch repair"/>
    <property type="evidence" value="ECO:0007669"/>
    <property type="project" value="InterPro"/>
</dbReference>
<dbReference type="PANTHER" id="PTHR48466:SF2">
    <property type="entry name" value="OS10G0509000 PROTEIN"/>
    <property type="match status" value="1"/>
</dbReference>
<dbReference type="SUPFAM" id="SSF48334">
    <property type="entry name" value="DNA repair protein MutS, domain III"/>
    <property type="match status" value="1"/>
</dbReference>
<dbReference type="GO" id="GO:0016887">
    <property type="term" value="F:ATP hydrolysis activity"/>
    <property type="evidence" value="ECO:0007669"/>
    <property type="project" value="InterPro"/>
</dbReference>
<dbReference type="InterPro" id="IPR045076">
    <property type="entry name" value="MutS"/>
</dbReference>
<protein>
    <recommendedName>
        <fullName evidence="6">DNA mismatch repair proteins mutS family domain-containing protein</fullName>
    </recommendedName>
</protein>
<dbReference type="SMART" id="SM00534">
    <property type="entry name" value="MUTSac"/>
    <property type="match status" value="1"/>
</dbReference>
<name>A0A1D1ZQZ6_AUXPR</name>